<gene>
    <name evidence="8" type="ORF">DCS_00859</name>
</gene>
<keyword evidence="9" id="KW-1185">Reference proteome</keyword>
<dbReference type="AlphaFoldDB" id="A0A151GRI5"/>
<dbReference type="Proteomes" id="UP000076580">
    <property type="component" value="Chromosome 01"/>
</dbReference>
<protein>
    <submittedName>
        <fullName evidence="8">Secretory pathway Sec39</fullName>
    </submittedName>
</protein>
<comment type="subcellular location">
    <subcellularLocation>
        <location evidence="1">Endoplasmic reticulum</location>
    </subcellularLocation>
</comment>
<dbReference type="GeneID" id="63713502"/>
<dbReference type="InterPro" id="IPR013244">
    <property type="entry name" value="Sec39_domain"/>
</dbReference>
<evidence type="ECO:0000256" key="1">
    <source>
        <dbReference type="ARBA" id="ARBA00004240"/>
    </source>
</evidence>
<dbReference type="GO" id="GO:0005783">
    <property type="term" value="C:endoplasmic reticulum"/>
    <property type="evidence" value="ECO:0007669"/>
    <property type="project" value="UniProtKB-SubCell"/>
</dbReference>
<reference evidence="8 9" key="1">
    <citation type="journal article" date="2016" name="Sci. Rep.">
        <title>Insights into Adaptations to a Near-Obligate Nematode Endoparasitic Lifestyle from the Finished Genome of Drechmeria coniospora.</title>
        <authorList>
            <person name="Zhang L."/>
            <person name="Zhou Z."/>
            <person name="Guo Q."/>
            <person name="Fokkens L."/>
            <person name="Miskei M."/>
            <person name="Pocsi I."/>
            <person name="Zhang W."/>
            <person name="Chen M."/>
            <person name="Wang L."/>
            <person name="Sun Y."/>
            <person name="Donzelli B.G."/>
            <person name="Gibson D.M."/>
            <person name="Nelson D.R."/>
            <person name="Luo J.G."/>
            <person name="Rep M."/>
            <person name="Liu H."/>
            <person name="Yang S."/>
            <person name="Wang J."/>
            <person name="Krasnoff S.B."/>
            <person name="Xu Y."/>
            <person name="Molnar I."/>
            <person name="Lin M."/>
        </authorList>
    </citation>
    <scope>NUCLEOTIDE SEQUENCE [LARGE SCALE GENOMIC DNA]</scope>
    <source>
        <strain evidence="8 9">ARSEF 6962</strain>
    </source>
</reference>
<keyword evidence="3" id="KW-0256">Endoplasmic reticulum</keyword>
<dbReference type="RefSeq" id="XP_040659077.1">
    <property type="nucleotide sequence ID" value="XM_040798194.1"/>
</dbReference>
<evidence type="ECO:0000256" key="3">
    <source>
        <dbReference type="ARBA" id="ARBA00022824"/>
    </source>
</evidence>
<evidence type="ECO:0000256" key="2">
    <source>
        <dbReference type="ARBA" id="ARBA00022448"/>
    </source>
</evidence>
<organism evidence="8 9">
    <name type="scientific">Drechmeria coniospora</name>
    <name type="common">Nematophagous fungus</name>
    <name type="synonym">Meria coniospora</name>
    <dbReference type="NCBI Taxonomy" id="98403"/>
    <lineage>
        <taxon>Eukaryota</taxon>
        <taxon>Fungi</taxon>
        <taxon>Dikarya</taxon>
        <taxon>Ascomycota</taxon>
        <taxon>Pezizomycotina</taxon>
        <taxon>Sordariomycetes</taxon>
        <taxon>Hypocreomycetidae</taxon>
        <taxon>Hypocreales</taxon>
        <taxon>Ophiocordycipitaceae</taxon>
        <taxon>Drechmeria</taxon>
    </lineage>
</organism>
<feature type="domain" description="Sec39" evidence="7">
    <location>
        <begin position="11"/>
        <end position="786"/>
    </location>
</feature>
<keyword evidence="6" id="KW-0732">Signal</keyword>
<dbReference type="EMBL" id="LAYC01000001">
    <property type="protein sequence ID" value="KYK59725.1"/>
    <property type="molecule type" value="Genomic_DNA"/>
</dbReference>
<dbReference type="PANTHER" id="PTHR40787:SF3">
    <property type="entry name" value="PROTEIN TRANSPORT PROTEIN SEC39"/>
    <property type="match status" value="1"/>
</dbReference>
<keyword evidence="4" id="KW-0653">Protein transport</keyword>
<evidence type="ECO:0000313" key="8">
    <source>
        <dbReference type="EMBL" id="KYK59725.1"/>
    </source>
</evidence>
<evidence type="ECO:0000256" key="6">
    <source>
        <dbReference type="SAM" id="SignalP"/>
    </source>
</evidence>
<evidence type="ECO:0000313" key="9">
    <source>
        <dbReference type="Proteomes" id="UP000076580"/>
    </source>
</evidence>
<evidence type="ECO:0000256" key="5">
    <source>
        <dbReference type="SAM" id="MobiDB-lite"/>
    </source>
</evidence>
<comment type="caution">
    <text evidence="8">The sequence shown here is derived from an EMBL/GenBank/DDBJ whole genome shotgun (WGS) entry which is preliminary data.</text>
</comment>
<feature type="chain" id="PRO_5007580915" evidence="6">
    <location>
        <begin position="22"/>
        <end position="909"/>
    </location>
</feature>
<evidence type="ECO:0000259" key="7">
    <source>
        <dbReference type="Pfam" id="PF08314"/>
    </source>
</evidence>
<dbReference type="PANTHER" id="PTHR40787">
    <property type="entry name" value="SECRETED PROTEIN"/>
    <property type="match status" value="1"/>
</dbReference>
<dbReference type="GO" id="GO:0006890">
    <property type="term" value="P:retrograde vesicle-mediated transport, Golgi to endoplasmic reticulum"/>
    <property type="evidence" value="ECO:0007669"/>
    <property type="project" value="InterPro"/>
</dbReference>
<evidence type="ECO:0000256" key="4">
    <source>
        <dbReference type="ARBA" id="ARBA00022927"/>
    </source>
</evidence>
<dbReference type="GO" id="GO:0015031">
    <property type="term" value="P:protein transport"/>
    <property type="evidence" value="ECO:0007669"/>
    <property type="project" value="UniProtKB-KW"/>
</dbReference>
<proteinExistence type="predicted"/>
<dbReference type="InParanoid" id="A0A151GRI5"/>
<sequence>MCTKLSPAKVLLLAVHLAAHADLDGFSLLSSLHPAVLRKDVLLRILLTHLPETVRPASYVSFLLDIAAGDLEQPDATVELDLSPISTMSDHQASQKAKKLRLVQLGCPSTSFQGESDALELFLFQRARSMDQETGMLSQLPDLLIPFVNHSPRLRTWIIATVLPFVRRNSEYYIETAPAYSLVEFESLSDQEAVRHLLSRTADDEQAESSRITRDLRGLVGPWLFDPQRWTGGREEISVACSGWSEVIDWLTAQATSSYDPILKAFEQWDGPGDIDFGAGIQDTSLALPEYKQRFLLQSYARAVLASAYLARDATETSLSGHYRISVKIRTLLGCGEGDLRLDEALFVLPEMFVTEELPPSFVEARTASYLRSGLLQPQNPLTSATASATSLLVALVLSALISTRLGAPCTIKRACGLVFSQDEKEQRGEFGKLLHAISNNAPKDDDEYWVEARRAVLWLRRWGYPAKSSKPHVGGILSTVSIDHVESEMLKVLLAKSKYALARSLYEDGAEKPIGPEMIHEAVFQAALNAYDNASNPNRNRGGLKRCNDVLHSFPKTVDMSLPGAQRIQALLKATHGLSEYRLVFKQGEPFSPVLLRIHSDPLTVIDKLLQQNPKAYTRLQEFLEMGISMVRAGLPSRSGSGQARSSHGPDQDADMLIAERRITSMCVEAALREDDFETAYSYVISRLRTSRHEEAEESSDEWSWQAALSAGQYVRTERSQLPTHLGTARGNLEVRHLEQRIECLATALRVAPTCQLQEILKSFRRCEEQLDSAIKEEAANEAMWDSTGGLSDVPGAFDVPVPGDRYPPRNLTATATARQAEEAPMSLFDLSRATARLAQRNFTATPGLPSMVEEAPAGSNGDESVNEPTHERVRKRDQLREAATGTLVSSVGWLIGANINQGQTETR</sequence>
<feature type="region of interest" description="Disordered" evidence="5">
    <location>
        <begin position="848"/>
        <end position="875"/>
    </location>
</feature>
<keyword evidence="2" id="KW-0813">Transport</keyword>
<dbReference type="Pfam" id="PF08314">
    <property type="entry name" value="Sec39"/>
    <property type="match status" value="1"/>
</dbReference>
<name>A0A151GRI5_DRECN</name>
<feature type="signal peptide" evidence="6">
    <location>
        <begin position="1"/>
        <end position="21"/>
    </location>
</feature>
<accession>A0A151GRI5</accession>